<dbReference type="CTD" id="36463"/>
<dbReference type="GO" id="GO:0019005">
    <property type="term" value="C:SCF ubiquitin ligase complex"/>
    <property type="evidence" value="ECO:0007669"/>
    <property type="project" value="TreeGrafter"/>
</dbReference>
<name>A0A6J2KMJ5_BOMMA</name>
<reference evidence="3" key="1">
    <citation type="submission" date="2025-08" db="UniProtKB">
        <authorList>
            <consortium name="RefSeq"/>
        </authorList>
    </citation>
    <scope>IDENTIFICATION</scope>
    <source>
        <tissue evidence="3">Silk gland</tissue>
    </source>
</reference>
<dbReference type="Proteomes" id="UP000504629">
    <property type="component" value="Unplaced"/>
</dbReference>
<keyword evidence="3" id="KW-0472">Membrane</keyword>
<feature type="region of interest" description="Disordered" evidence="1">
    <location>
        <begin position="1"/>
        <end position="28"/>
    </location>
</feature>
<dbReference type="AlphaFoldDB" id="A0A6J2KMJ5"/>
<evidence type="ECO:0000313" key="3">
    <source>
        <dbReference type="RefSeq" id="XP_028042192.1"/>
    </source>
</evidence>
<dbReference type="RefSeq" id="XP_028042192.1">
    <property type="nucleotide sequence ID" value="XM_028186391.1"/>
</dbReference>
<sequence length="347" mass="40857">MRKKKSQKKKVLEDFPVNVKPKDAKPTDPLKLTKAEKVTADLTWDELDAVDDIIEELGEDGSKNLVSRKKRNHSQCEDKFNERPGNVYPEIVWYWLSQYIKPEDIGNFAGINKTTYALTKRESFWRSIYNRYCKNHPNLPDRLRIENSYQTYGLRQRVIRALYHTYDVFVKKVQTMTAEGRAYQLARRRCVSVWFYKGSSVSWAVYFKFKKLQIKERTKTQDFITELGRIDANPDQDTQVLQVTCRNFHEVPPLMGMILSSVTMVHSHKAIHQRLYLDFNTGSYNVGKDILPECTVVLDTVLNMHVYDWWHPKYPHFDNKTPTCTEDDEVVPMLKKDFFAIKEGDFF</sequence>
<evidence type="ECO:0000256" key="1">
    <source>
        <dbReference type="SAM" id="MobiDB-lite"/>
    </source>
</evidence>
<evidence type="ECO:0000313" key="2">
    <source>
        <dbReference type="Proteomes" id="UP000504629"/>
    </source>
</evidence>
<gene>
    <name evidence="3" type="primary">LOC114251944</name>
</gene>
<keyword evidence="3" id="KW-0812">Transmembrane</keyword>
<proteinExistence type="predicted"/>
<dbReference type="PANTHER" id="PTHR20988:SF2">
    <property type="entry name" value="TRANSMEMBRANE PROTEIN 183A-RELATED"/>
    <property type="match status" value="1"/>
</dbReference>
<accession>A0A6J2KMJ5</accession>
<keyword evidence="2" id="KW-1185">Reference proteome</keyword>
<dbReference type="InterPro" id="IPR026509">
    <property type="entry name" value="TMEM183"/>
</dbReference>
<dbReference type="OrthoDB" id="5955317at2759"/>
<dbReference type="GO" id="GO:0031647">
    <property type="term" value="P:regulation of protein stability"/>
    <property type="evidence" value="ECO:0007669"/>
    <property type="project" value="TreeGrafter"/>
</dbReference>
<protein>
    <submittedName>
        <fullName evidence="3">Transmembrane protein 183</fullName>
    </submittedName>
</protein>
<dbReference type="GeneID" id="114251944"/>
<organism evidence="2 3">
    <name type="scientific">Bombyx mandarina</name>
    <name type="common">Wild silk moth</name>
    <name type="synonym">Wild silkworm</name>
    <dbReference type="NCBI Taxonomy" id="7092"/>
    <lineage>
        <taxon>Eukaryota</taxon>
        <taxon>Metazoa</taxon>
        <taxon>Ecdysozoa</taxon>
        <taxon>Arthropoda</taxon>
        <taxon>Hexapoda</taxon>
        <taxon>Insecta</taxon>
        <taxon>Pterygota</taxon>
        <taxon>Neoptera</taxon>
        <taxon>Endopterygota</taxon>
        <taxon>Lepidoptera</taxon>
        <taxon>Glossata</taxon>
        <taxon>Ditrysia</taxon>
        <taxon>Bombycoidea</taxon>
        <taxon>Bombycidae</taxon>
        <taxon>Bombycinae</taxon>
        <taxon>Bombyx</taxon>
    </lineage>
</organism>
<dbReference type="PANTHER" id="PTHR20988">
    <property type="entry name" value="TRANSMEMBRANE PROTEIN 183A-RELATED"/>
    <property type="match status" value="1"/>
</dbReference>
<dbReference type="KEGG" id="bman:114251944"/>